<dbReference type="Gene3D" id="3.60.15.10">
    <property type="entry name" value="Ribonuclease Z/Hydroxyacylglutathione hydrolase-like"/>
    <property type="match status" value="1"/>
</dbReference>
<evidence type="ECO:0000259" key="1">
    <source>
        <dbReference type="SMART" id="SM00849"/>
    </source>
</evidence>
<evidence type="ECO:0000313" key="2">
    <source>
        <dbReference type="EMBL" id="MFB9776259.1"/>
    </source>
</evidence>
<comment type="caution">
    <text evidence="2">The sequence shown here is derived from an EMBL/GenBank/DDBJ whole genome shotgun (WGS) entry which is preliminary data.</text>
</comment>
<feature type="domain" description="Metallo-beta-lactamase" evidence="1">
    <location>
        <begin position="19"/>
        <end position="226"/>
    </location>
</feature>
<evidence type="ECO:0000313" key="3">
    <source>
        <dbReference type="Proteomes" id="UP001589707"/>
    </source>
</evidence>
<keyword evidence="3" id="KW-1185">Reference proteome</keyword>
<dbReference type="InterPro" id="IPR001279">
    <property type="entry name" value="Metallo-B-lactamas"/>
</dbReference>
<accession>A0ABV5X1Q8</accession>
<dbReference type="CDD" id="cd07716">
    <property type="entry name" value="RNaseZ_short-form-like_MBL-fold"/>
    <property type="match status" value="1"/>
</dbReference>
<reference evidence="2 3" key="1">
    <citation type="submission" date="2024-09" db="EMBL/GenBank/DDBJ databases">
        <authorList>
            <person name="Sun Q."/>
            <person name="Mori K."/>
        </authorList>
    </citation>
    <scope>NUCLEOTIDE SEQUENCE [LARGE SCALE GENOMIC DNA]</scope>
    <source>
        <strain evidence="2 3">JCM 11683</strain>
    </source>
</reference>
<dbReference type="InterPro" id="IPR036866">
    <property type="entry name" value="RibonucZ/Hydroxyglut_hydro"/>
</dbReference>
<protein>
    <submittedName>
        <fullName evidence="2">MBL fold metallo-hydrolase</fullName>
    </submittedName>
</protein>
<gene>
    <name evidence="2" type="ORF">ACFFN1_07555</name>
</gene>
<dbReference type="Pfam" id="PF12706">
    <property type="entry name" value="Lactamase_B_2"/>
    <property type="match status" value="1"/>
</dbReference>
<dbReference type="SUPFAM" id="SSF56281">
    <property type="entry name" value="Metallo-hydrolase/oxidoreductase"/>
    <property type="match status" value="1"/>
</dbReference>
<sequence length="277" mass="29208">MMRLTAIGTSGSFAGPASAASCYLLEASVDHREYRIVIDLGSGALGTLQNYADPSGIDAVVLSHLHPDHCLDVTGLYVYRSYDPKYFNCGDAHTDTGAIRASLPVWGPAGTHERLAAAYHTEPGLSPVAGQSHPTDLSTVFSFHGLTPGASFAIGPVTVTAFLVEHPVEAYALRFEDPDGNVITYSGDSDECAGLVDAARDADVFICEAAFQEDRDAARGIHLTGLRAGRVADAAGVKNLVLTHIPPWTDAGMVRAEAAGEFSGPIELARPGNTWQL</sequence>
<name>A0ABV5X1Q8_9MICO</name>
<dbReference type="PANTHER" id="PTHR46018">
    <property type="entry name" value="ZINC PHOSPHODIESTERASE ELAC PROTEIN 1"/>
    <property type="match status" value="1"/>
</dbReference>
<dbReference type="EMBL" id="JBHMAU010000049">
    <property type="protein sequence ID" value="MFB9776259.1"/>
    <property type="molecule type" value="Genomic_DNA"/>
</dbReference>
<dbReference type="SMART" id="SM00849">
    <property type="entry name" value="Lactamase_B"/>
    <property type="match status" value="1"/>
</dbReference>
<proteinExistence type="predicted"/>
<organism evidence="2 3">
    <name type="scientific">Brevibacterium otitidis</name>
    <dbReference type="NCBI Taxonomy" id="53364"/>
    <lineage>
        <taxon>Bacteria</taxon>
        <taxon>Bacillati</taxon>
        <taxon>Actinomycetota</taxon>
        <taxon>Actinomycetes</taxon>
        <taxon>Micrococcales</taxon>
        <taxon>Brevibacteriaceae</taxon>
        <taxon>Brevibacterium</taxon>
    </lineage>
</organism>
<dbReference type="RefSeq" id="WP_376840073.1">
    <property type="nucleotide sequence ID" value="NZ_JBHMAU010000049.1"/>
</dbReference>
<dbReference type="Proteomes" id="UP001589707">
    <property type="component" value="Unassembled WGS sequence"/>
</dbReference>
<dbReference type="PANTHER" id="PTHR46018:SF4">
    <property type="entry name" value="METALLO-HYDROLASE YHFI-RELATED"/>
    <property type="match status" value="1"/>
</dbReference>
<dbReference type="PROSITE" id="PS51257">
    <property type="entry name" value="PROKAR_LIPOPROTEIN"/>
    <property type="match status" value="1"/>
</dbReference>